<dbReference type="GO" id="GO:0031012">
    <property type="term" value="C:extracellular matrix"/>
    <property type="evidence" value="ECO:0007669"/>
    <property type="project" value="TreeGrafter"/>
</dbReference>
<keyword evidence="2" id="KW-1133">Transmembrane helix</keyword>
<dbReference type="EMBL" id="UINC01001627">
    <property type="protein sequence ID" value="SUZ85241.1"/>
    <property type="molecule type" value="Genomic_DNA"/>
</dbReference>
<protein>
    <recommendedName>
        <fullName evidence="4">Collagen-like protein</fullName>
    </recommendedName>
</protein>
<evidence type="ECO:0008006" key="4">
    <source>
        <dbReference type="Google" id="ProtNLM"/>
    </source>
</evidence>
<feature type="region of interest" description="Disordered" evidence="1">
    <location>
        <begin position="125"/>
        <end position="185"/>
    </location>
</feature>
<keyword evidence="2" id="KW-0812">Transmembrane</keyword>
<organism evidence="3">
    <name type="scientific">marine metagenome</name>
    <dbReference type="NCBI Taxonomy" id="408172"/>
    <lineage>
        <taxon>unclassified sequences</taxon>
        <taxon>metagenomes</taxon>
        <taxon>ecological metagenomes</taxon>
    </lineage>
</organism>
<name>A0A381R0K5_9ZZZZ</name>
<evidence type="ECO:0000256" key="1">
    <source>
        <dbReference type="SAM" id="MobiDB-lite"/>
    </source>
</evidence>
<reference evidence="3" key="1">
    <citation type="submission" date="2018-05" db="EMBL/GenBank/DDBJ databases">
        <authorList>
            <person name="Lanie J.A."/>
            <person name="Ng W.-L."/>
            <person name="Kazmierczak K.M."/>
            <person name="Andrzejewski T.M."/>
            <person name="Davidsen T.M."/>
            <person name="Wayne K.J."/>
            <person name="Tettelin H."/>
            <person name="Glass J.I."/>
            <person name="Rusch D."/>
            <person name="Podicherti R."/>
            <person name="Tsui H.-C.T."/>
            <person name="Winkler M.E."/>
        </authorList>
    </citation>
    <scope>NUCLEOTIDE SEQUENCE</scope>
</reference>
<dbReference type="GO" id="GO:0005615">
    <property type="term" value="C:extracellular space"/>
    <property type="evidence" value="ECO:0007669"/>
    <property type="project" value="TreeGrafter"/>
</dbReference>
<evidence type="ECO:0000256" key="2">
    <source>
        <dbReference type="SAM" id="Phobius"/>
    </source>
</evidence>
<gene>
    <name evidence="3" type="ORF">METZ01_LOCUS38095</name>
</gene>
<dbReference type="Pfam" id="PF01391">
    <property type="entry name" value="Collagen"/>
    <property type="match status" value="1"/>
</dbReference>
<sequence length="218" mass="21046">MAILTLLPSVASAQRVIPHAFLGLATVNGNPASDGTVVAAFVDGRQVAAESVSGGSYPVLMVEPDADSFVGKTVTFTIGGIPANETALWAQGEVTQLNLTASPTQATPVPRATTAATATPVLVVGEKGDAGPSGPSGPQGSQGVQGPSGPPGVGGPPGSAGAAGPAGVAGPNGSQGLTGPGGDPGSKGSSLFGILALVFALLAFLGTFGGVLWRRLVE</sequence>
<accession>A0A381R0K5</accession>
<dbReference type="InterPro" id="IPR050149">
    <property type="entry name" value="Collagen_superfamily"/>
</dbReference>
<feature type="transmembrane region" description="Helical" evidence="2">
    <location>
        <begin position="191"/>
        <end position="213"/>
    </location>
</feature>
<dbReference type="PANTHER" id="PTHR24023">
    <property type="entry name" value="COLLAGEN ALPHA"/>
    <property type="match status" value="1"/>
</dbReference>
<feature type="compositionally biased region" description="Low complexity" evidence="1">
    <location>
        <begin position="125"/>
        <end position="147"/>
    </location>
</feature>
<feature type="compositionally biased region" description="Low complexity" evidence="1">
    <location>
        <begin position="159"/>
        <end position="175"/>
    </location>
</feature>
<keyword evidence="2" id="KW-0472">Membrane</keyword>
<proteinExistence type="predicted"/>
<dbReference type="AlphaFoldDB" id="A0A381R0K5"/>
<dbReference type="InterPro" id="IPR008160">
    <property type="entry name" value="Collagen"/>
</dbReference>
<feature type="compositionally biased region" description="Gly residues" evidence="1">
    <location>
        <begin position="176"/>
        <end position="185"/>
    </location>
</feature>
<evidence type="ECO:0000313" key="3">
    <source>
        <dbReference type="EMBL" id="SUZ85241.1"/>
    </source>
</evidence>
<dbReference type="PANTHER" id="PTHR24023:SF1082">
    <property type="entry name" value="COLLAGEN TRIPLE HELIX REPEAT"/>
    <property type="match status" value="1"/>
</dbReference>